<name>A0A4Z2EST6_9TELE</name>
<evidence type="ECO:0000313" key="3">
    <source>
        <dbReference type="Proteomes" id="UP000314294"/>
    </source>
</evidence>
<dbReference type="GO" id="GO:0051660">
    <property type="term" value="P:establishment of centrosome localization"/>
    <property type="evidence" value="ECO:0007669"/>
    <property type="project" value="TreeGrafter"/>
</dbReference>
<evidence type="ECO:0000256" key="1">
    <source>
        <dbReference type="SAM" id="MobiDB-lite"/>
    </source>
</evidence>
<feature type="region of interest" description="Disordered" evidence="1">
    <location>
        <begin position="162"/>
        <end position="257"/>
    </location>
</feature>
<dbReference type="PANTHER" id="PTHR16484:SF4">
    <property type="entry name" value="PARTITIONING DEFECTIVE 3 HOMOLOG B"/>
    <property type="match status" value="1"/>
</dbReference>
<reference evidence="2 3" key="1">
    <citation type="submission" date="2019-03" db="EMBL/GenBank/DDBJ databases">
        <title>First draft genome of Liparis tanakae, snailfish: a comprehensive survey of snailfish specific genes.</title>
        <authorList>
            <person name="Kim W."/>
            <person name="Song I."/>
            <person name="Jeong J.-H."/>
            <person name="Kim D."/>
            <person name="Kim S."/>
            <person name="Ryu S."/>
            <person name="Song J.Y."/>
            <person name="Lee S.K."/>
        </authorList>
    </citation>
    <scope>NUCLEOTIDE SEQUENCE [LARGE SCALE GENOMIC DNA]</scope>
    <source>
        <tissue evidence="2">Muscle</tissue>
    </source>
</reference>
<dbReference type="GO" id="GO:0045197">
    <property type="term" value="P:establishment or maintenance of epithelial cell apical/basal polarity"/>
    <property type="evidence" value="ECO:0007669"/>
    <property type="project" value="TreeGrafter"/>
</dbReference>
<sequence>MFFLFFFFLQEINNFLKGALDRLHRDAPPAKMGKVNYNGAVAAAPHRKGAAPTEAFALATDGRRRKKPRRANEGEASLNVEEVDQERISICLAQRCSFHPENIFQQDECIVHINDTPLQDKTFAQSQEVFRQAMTSPSSTIRLEVLPPGNKSRYEKTLIGQLFTADGKERPPPVKARSPMVTRARAEPEPRHDARRPDARAKTPETAEPHPAPAELRAGPGSLERISPTHPTRGASASPTPRPQSQSPAPGPNYPLVRKSSKKMKIDLKKGECAASCSSSCIRGHSGTFLTGRDIKAKYF</sequence>
<comment type="caution">
    <text evidence="2">The sequence shown here is derived from an EMBL/GenBank/DDBJ whole genome shotgun (WGS) entry which is preliminary data.</text>
</comment>
<evidence type="ECO:0000313" key="2">
    <source>
        <dbReference type="EMBL" id="TNN31332.1"/>
    </source>
</evidence>
<dbReference type="EMBL" id="SRLO01003570">
    <property type="protein sequence ID" value="TNN31332.1"/>
    <property type="molecule type" value="Genomic_DNA"/>
</dbReference>
<dbReference type="Proteomes" id="UP000314294">
    <property type="component" value="Unassembled WGS sequence"/>
</dbReference>
<dbReference type="OrthoDB" id="6264899at2759"/>
<organism evidence="2 3">
    <name type="scientific">Liparis tanakae</name>
    <name type="common">Tanaka's snailfish</name>
    <dbReference type="NCBI Taxonomy" id="230148"/>
    <lineage>
        <taxon>Eukaryota</taxon>
        <taxon>Metazoa</taxon>
        <taxon>Chordata</taxon>
        <taxon>Craniata</taxon>
        <taxon>Vertebrata</taxon>
        <taxon>Euteleostomi</taxon>
        <taxon>Actinopterygii</taxon>
        <taxon>Neopterygii</taxon>
        <taxon>Teleostei</taxon>
        <taxon>Neoteleostei</taxon>
        <taxon>Acanthomorphata</taxon>
        <taxon>Eupercaria</taxon>
        <taxon>Perciformes</taxon>
        <taxon>Cottioidei</taxon>
        <taxon>Cottales</taxon>
        <taxon>Liparidae</taxon>
        <taxon>Liparis</taxon>
    </lineage>
</organism>
<dbReference type="PANTHER" id="PTHR16484">
    <property type="entry name" value="PARTITIONING DEFECTIVE 3 RELATED"/>
    <property type="match status" value="1"/>
</dbReference>
<proteinExistence type="predicted"/>
<dbReference type="GO" id="GO:0005912">
    <property type="term" value="C:adherens junction"/>
    <property type="evidence" value="ECO:0007669"/>
    <property type="project" value="TreeGrafter"/>
</dbReference>
<dbReference type="GO" id="GO:0030010">
    <property type="term" value="P:establishment of cell polarity"/>
    <property type="evidence" value="ECO:0007669"/>
    <property type="project" value="TreeGrafter"/>
</dbReference>
<gene>
    <name evidence="2" type="primary">PARD3B_2</name>
    <name evidence="2" type="ORF">EYF80_058516</name>
</gene>
<dbReference type="GO" id="GO:0035091">
    <property type="term" value="F:phosphatidylinositol binding"/>
    <property type="evidence" value="ECO:0007669"/>
    <property type="project" value="TreeGrafter"/>
</dbReference>
<dbReference type="InterPro" id="IPR052213">
    <property type="entry name" value="PAR3"/>
</dbReference>
<accession>A0A4Z2EST6</accession>
<dbReference type="GO" id="GO:0007155">
    <property type="term" value="P:cell adhesion"/>
    <property type="evidence" value="ECO:0007669"/>
    <property type="project" value="TreeGrafter"/>
</dbReference>
<protein>
    <submittedName>
        <fullName evidence="2">Partitioning defective 3 B</fullName>
    </submittedName>
</protein>
<keyword evidence="3" id="KW-1185">Reference proteome</keyword>
<dbReference type="AlphaFoldDB" id="A0A4Z2EST6"/>
<dbReference type="GO" id="GO:0043296">
    <property type="term" value="C:apical junction complex"/>
    <property type="evidence" value="ECO:0007669"/>
    <property type="project" value="TreeGrafter"/>
</dbReference>
<dbReference type="GO" id="GO:0005938">
    <property type="term" value="C:cell cortex"/>
    <property type="evidence" value="ECO:0007669"/>
    <property type="project" value="TreeGrafter"/>
</dbReference>
<feature type="compositionally biased region" description="Polar residues" evidence="1">
    <location>
        <begin position="235"/>
        <end position="248"/>
    </location>
</feature>
<dbReference type="InterPro" id="IPR036034">
    <property type="entry name" value="PDZ_sf"/>
</dbReference>
<dbReference type="GO" id="GO:0016324">
    <property type="term" value="C:apical plasma membrane"/>
    <property type="evidence" value="ECO:0007669"/>
    <property type="project" value="TreeGrafter"/>
</dbReference>
<feature type="compositionally biased region" description="Basic and acidic residues" evidence="1">
    <location>
        <begin position="184"/>
        <end position="208"/>
    </location>
</feature>
<dbReference type="SUPFAM" id="SSF50156">
    <property type="entry name" value="PDZ domain-like"/>
    <property type="match status" value="1"/>
</dbReference>
<dbReference type="GO" id="GO:0008104">
    <property type="term" value="P:intracellular protein localization"/>
    <property type="evidence" value="ECO:0007669"/>
    <property type="project" value="TreeGrafter"/>
</dbReference>
<dbReference type="GO" id="GO:0000226">
    <property type="term" value="P:microtubule cytoskeleton organization"/>
    <property type="evidence" value="ECO:0007669"/>
    <property type="project" value="TreeGrafter"/>
</dbReference>